<proteinExistence type="predicted"/>
<dbReference type="AlphaFoldDB" id="A0A5R9IGK6"/>
<organism evidence="1 2">
    <name type="scientific">Thalassotalea litorea</name>
    <dbReference type="NCBI Taxonomy" id="2020715"/>
    <lineage>
        <taxon>Bacteria</taxon>
        <taxon>Pseudomonadati</taxon>
        <taxon>Pseudomonadota</taxon>
        <taxon>Gammaproteobacteria</taxon>
        <taxon>Alteromonadales</taxon>
        <taxon>Colwelliaceae</taxon>
        <taxon>Thalassotalea</taxon>
    </lineage>
</organism>
<dbReference type="InterPro" id="IPR029016">
    <property type="entry name" value="GAF-like_dom_sf"/>
</dbReference>
<dbReference type="RefSeq" id="WP_138320153.1">
    <property type="nucleotide sequence ID" value="NZ_VCBC01000010.1"/>
</dbReference>
<sequence>MSLTPTEFDISQLDDELVLEFLQSDQDFFARHPQLLTSLQLQDNRRGTISLVERQQQLLRQKVQLLEEEITQLLTVANQNDRLLTIFNDLYLNLIGADTFAGFCDYLQETTKRLLELSDVRLVLYKSQISKHCSSQNRTNTANTELSHQILIDDIQPLQYSDQFGDDNYYFGRLTAAQQSLLFPDEASGSSCLVRLQHQDQDIGFIAFYAKDVEHFYPGIDTLLLEQFRHLVAKLVMTKFNSSD</sequence>
<dbReference type="Proteomes" id="UP000307790">
    <property type="component" value="Unassembled WGS sequence"/>
</dbReference>
<dbReference type="EMBL" id="VCBC01000010">
    <property type="protein sequence ID" value="TLU64655.1"/>
    <property type="molecule type" value="Genomic_DNA"/>
</dbReference>
<dbReference type="Pfam" id="PF04340">
    <property type="entry name" value="DUF484"/>
    <property type="match status" value="1"/>
</dbReference>
<comment type="caution">
    <text evidence="1">The sequence shown here is derived from an EMBL/GenBank/DDBJ whole genome shotgun (WGS) entry which is preliminary data.</text>
</comment>
<accession>A0A5R9IGK6</accession>
<evidence type="ECO:0000313" key="2">
    <source>
        <dbReference type="Proteomes" id="UP000307790"/>
    </source>
</evidence>
<protein>
    <submittedName>
        <fullName evidence="1">DUF484 family protein</fullName>
    </submittedName>
</protein>
<name>A0A5R9IGK6_9GAMM</name>
<reference evidence="1 2" key="1">
    <citation type="submission" date="2019-05" db="EMBL/GenBank/DDBJ databases">
        <title>Genome sequences of Thalassotalea litorea 1K03283.</title>
        <authorList>
            <person name="Zhang D."/>
        </authorList>
    </citation>
    <scope>NUCLEOTIDE SEQUENCE [LARGE SCALE GENOMIC DNA]</scope>
    <source>
        <strain evidence="1 2">MCCC 1K03283</strain>
    </source>
</reference>
<dbReference type="PANTHER" id="PTHR38765:SF1">
    <property type="entry name" value="DUF484 DOMAIN-CONTAINING PROTEIN"/>
    <property type="match status" value="1"/>
</dbReference>
<dbReference type="OrthoDB" id="8525200at2"/>
<dbReference type="Gene3D" id="3.30.450.40">
    <property type="match status" value="1"/>
</dbReference>
<dbReference type="InterPro" id="IPR007435">
    <property type="entry name" value="DUF484"/>
</dbReference>
<keyword evidence="2" id="KW-1185">Reference proteome</keyword>
<dbReference type="PANTHER" id="PTHR38765">
    <property type="entry name" value="DUF484 DOMAIN-CONTAINING PROTEIN"/>
    <property type="match status" value="1"/>
</dbReference>
<gene>
    <name evidence="1" type="ORF">FE810_11245</name>
</gene>
<evidence type="ECO:0000313" key="1">
    <source>
        <dbReference type="EMBL" id="TLU64655.1"/>
    </source>
</evidence>